<dbReference type="EMBL" id="BK015894">
    <property type="protein sequence ID" value="DAD72132.1"/>
    <property type="molecule type" value="Genomic_DNA"/>
</dbReference>
<accession>A0A8S5LQ22</accession>
<sequence>MIYHFDGDVAEKFGTDCATFISHMQYWIAKNAANERHFYEGRYWTYNSLSALERLFPFWTRRQIERIIRDLKKAGVLLTGHYSKNSYDRTTFYAIDESRLPIHQTVKSISPNGEMDLPDNGNDISPNGEIIKEQNNTQIEEESNKTKISNKPQQLADRYNAICTSLPKVVRLTDKRRRAVRLIHDKGYTPEQLDEVFRKAQSSSFCTGQNDRHWKADFDWLLNESNLVKVLEGKYDNPAAAKPPEKGGGRKWLK</sequence>
<evidence type="ECO:0000313" key="1">
    <source>
        <dbReference type="EMBL" id="DAD72132.1"/>
    </source>
</evidence>
<name>A0A8S5LQ22_9CAUD</name>
<reference evidence="1" key="1">
    <citation type="journal article" date="2021" name="Proc. Natl. Acad. Sci. U.S.A.">
        <title>A Catalog of Tens of Thousands of Viruses from Human Metagenomes Reveals Hidden Associations with Chronic Diseases.</title>
        <authorList>
            <person name="Tisza M.J."/>
            <person name="Buck C.B."/>
        </authorList>
    </citation>
    <scope>NUCLEOTIDE SEQUENCE</scope>
    <source>
        <strain evidence="1">CtOyc4</strain>
    </source>
</reference>
<organism evidence="1">
    <name type="scientific">Myoviridae sp. ctOyc4</name>
    <dbReference type="NCBI Taxonomy" id="2827606"/>
    <lineage>
        <taxon>Viruses</taxon>
        <taxon>Duplodnaviria</taxon>
        <taxon>Heunggongvirae</taxon>
        <taxon>Uroviricota</taxon>
        <taxon>Caudoviricetes</taxon>
    </lineage>
</organism>
<protein>
    <recommendedName>
        <fullName evidence="2">Replication protein</fullName>
    </recommendedName>
</protein>
<evidence type="ECO:0008006" key="2">
    <source>
        <dbReference type="Google" id="ProtNLM"/>
    </source>
</evidence>
<proteinExistence type="predicted"/>